<dbReference type="AlphaFoldDB" id="A0A0A8YL69"/>
<proteinExistence type="predicted"/>
<reference evidence="1" key="1">
    <citation type="submission" date="2014-09" db="EMBL/GenBank/DDBJ databases">
        <authorList>
            <person name="Magalhaes I.L.F."/>
            <person name="Oliveira U."/>
            <person name="Santos F.R."/>
            <person name="Vidigal T.H.D.A."/>
            <person name="Brescovit A.D."/>
            <person name="Santos A.J."/>
        </authorList>
    </citation>
    <scope>NUCLEOTIDE SEQUENCE</scope>
    <source>
        <tissue evidence="1">Shoot tissue taken approximately 20 cm above the soil surface</tissue>
    </source>
</reference>
<sequence>MNRIISKHNFCSMVLIAYMET</sequence>
<organism evidence="1">
    <name type="scientific">Arundo donax</name>
    <name type="common">Giant reed</name>
    <name type="synonym">Donax arundinaceus</name>
    <dbReference type="NCBI Taxonomy" id="35708"/>
    <lineage>
        <taxon>Eukaryota</taxon>
        <taxon>Viridiplantae</taxon>
        <taxon>Streptophyta</taxon>
        <taxon>Embryophyta</taxon>
        <taxon>Tracheophyta</taxon>
        <taxon>Spermatophyta</taxon>
        <taxon>Magnoliopsida</taxon>
        <taxon>Liliopsida</taxon>
        <taxon>Poales</taxon>
        <taxon>Poaceae</taxon>
        <taxon>PACMAD clade</taxon>
        <taxon>Arundinoideae</taxon>
        <taxon>Arundineae</taxon>
        <taxon>Arundo</taxon>
    </lineage>
</organism>
<name>A0A0A8YL69_ARUDO</name>
<accession>A0A0A8YL69</accession>
<evidence type="ECO:0000313" key="1">
    <source>
        <dbReference type="EMBL" id="JAD23262.1"/>
    </source>
</evidence>
<protein>
    <submittedName>
        <fullName evidence="1">Uncharacterized protein</fullName>
    </submittedName>
</protein>
<dbReference type="EMBL" id="GBRH01274633">
    <property type="protein sequence ID" value="JAD23262.1"/>
    <property type="molecule type" value="Transcribed_RNA"/>
</dbReference>
<reference evidence="1" key="2">
    <citation type="journal article" date="2015" name="Data Brief">
        <title>Shoot transcriptome of the giant reed, Arundo donax.</title>
        <authorList>
            <person name="Barrero R.A."/>
            <person name="Guerrero F.D."/>
            <person name="Moolhuijzen P."/>
            <person name="Goolsby J.A."/>
            <person name="Tidwell J."/>
            <person name="Bellgard S.E."/>
            <person name="Bellgard M.I."/>
        </authorList>
    </citation>
    <scope>NUCLEOTIDE SEQUENCE</scope>
    <source>
        <tissue evidence="1">Shoot tissue taken approximately 20 cm above the soil surface</tissue>
    </source>
</reference>